<name>A0ABD5TD66_9EURY</name>
<keyword evidence="2" id="KW-0479">Metal-binding</keyword>
<evidence type="ECO:0000256" key="2">
    <source>
        <dbReference type="ARBA" id="ARBA00022723"/>
    </source>
</evidence>
<dbReference type="GO" id="GO:0097506">
    <property type="term" value="F:deaminated base DNA N-glycosylase activity"/>
    <property type="evidence" value="ECO:0007669"/>
    <property type="project" value="UniProtKB-ARBA"/>
</dbReference>
<evidence type="ECO:0000256" key="4">
    <source>
        <dbReference type="ARBA" id="ARBA00022801"/>
    </source>
</evidence>
<keyword evidence="11" id="KW-1185">Reference proteome</keyword>
<gene>
    <name evidence="10" type="ORF">ACFQFD_05040</name>
</gene>
<keyword evidence="7" id="KW-0234">DNA repair</keyword>
<dbReference type="GO" id="GO:0006281">
    <property type="term" value="P:DNA repair"/>
    <property type="evidence" value="ECO:0007669"/>
    <property type="project" value="UniProtKB-KW"/>
</dbReference>
<organism evidence="10 11">
    <name type="scientific">Halobaculum halobium</name>
    <dbReference type="NCBI Taxonomy" id="3032281"/>
    <lineage>
        <taxon>Archaea</taxon>
        <taxon>Methanobacteriati</taxon>
        <taxon>Methanobacteriota</taxon>
        <taxon>Stenosarchaea group</taxon>
        <taxon>Halobacteria</taxon>
        <taxon>Halobacteriales</taxon>
        <taxon>Haloferacaceae</taxon>
        <taxon>Halobaculum</taxon>
    </lineage>
</organism>
<proteinExistence type="predicted"/>
<protein>
    <submittedName>
        <fullName evidence="10">Uracil-DNA glycosylase family protein</fullName>
    </submittedName>
</protein>
<keyword evidence="5" id="KW-0408">Iron</keyword>
<feature type="domain" description="Uracil-DNA glycosylase-like" evidence="9">
    <location>
        <begin position="23"/>
        <end position="175"/>
    </location>
</feature>
<dbReference type="SUPFAM" id="SSF52141">
    <property type="entry name" value="Uracil-DNA glycosylase-like"/>
    <property type="match status" value="1"/>
</dbReference>
<feature type="compositionally biased region" description="Basic and acidic residues" evidence="8">
    <location>
        <begin position="189"/>
        <end position="200"/>
    </location>
</feature>
<evidence type="ECO:0000256" key="7">
    <source>
        <dbReference type="ARBA" id="ARBA00023204"/>
    </source>
</evidence>
<dbReference type="PANTHER" id="PTHR33693:SF1">
    <property type="entry name" value="TYPE-4 URACIL-DNA GLYCOSYLASE"/>
    <property type="match status" value="1"/>
</dbReference>
<evidence type="ECO:0000313" key="10">
    <source>
        <dbReference type="EMBL" id="MFC6785360.1"/>
    </source>
</evidence>
<dbReference type="EMBL" id="JBHSWX010000012">
    <property type="protein sequence ID" value="MFC6785360.1"/>
    <property type="molecule type" value="Genomic_DNA"/>
</dbReference>
<sequence length="250" mass="26771">MKNVTDRVSNPFGLSPECDRFVPGYGDANADFHVIGDHPGVHGGLETGVPFTGSAAGERLLDALVRAGLLETAGDEPVVDSTYLSYLHMCEATGDRLGPDCAPTAASYDDMERFFDAEVRAIAAHVLLPVGERATRHVIEQYTAQANKTPIRMDDLHGREIRGSGWLVLPIKSPAEWTEGSDAAVTKPTNRDAEEARADDETVGATDGAGVAASDADRLVDGLATLRATDYRRESDLGRFIAGSDPYLVR</sequence>
<evidence type="ECO:0000256" key="5">
    <source>
        <dbReference type="ARBA" id="ARBA00023004"/>
    </source>
</evidence>
<dbReference type="InterPro" id="IPR036895">
    <property type="entry name" value="Uracil-DNA_glycosylase-like_sf"/>
</dbReference>
<keyword evidence="1" id="KW-0004">4Fe-4S</keyword>
<dbReference type="GO" id="GO:0046872">
    <property type="term" value="F:metal ion binding"/>
    <property type="evidence" value="ECO:0007669"/>
    <property type="project" value="UniProtKB-KW"/>
</dbReference>
<dbReference type="Proteomes" id="UP001596443">
    <property type="component" value="Unassembled WGS sequence"/>
</dbReference>
<evidence type="ECO:0000256" key="3">
    <source>
        <dbReference type="ARBA" id="ARBA00022763"/>
    </source>
</evidence>
<dbReference type="GO" id="GO:0051539">
    <property type="term" value="F:4 iron, 4 sulfur cluster binding"/>
    <property type="evidence" value="ECO:0007669"/>
    <property type="project" value="UniProtKB-KW"/>
</dbReference>
<evidence type="ECO:0000256" key="6">
    <source>
        <dbReference type="ARBA" id="ARBA00023014"/>
    </source>
</evidence>
<evidence type="ECO:0000259" key="9">
    <source>
        <dbReference type="Pfam" id="PF03167"/>
    </source>
</evidence>
<evidence type="ECO:0000256" key="8">
    <source>
        <dbReference type="SAM" id="MobiDB-lite"/>
    </source>
</evidence>
<dbReference type="InterPro" id="IPR005122">
    <property type="entry name" value="Uracil-DNA_glycosylase-like"/>
</dbReference>
<accession>A0ABD5TD66</accession>
<dbReference type="InterPro" id="IPR051536">
    <property type="entry name" value="UDG_Type-4/5"/>
</dbReference>
<evidence type="ECO:0000313" key="11">
    <source>
        <dbReference type="Proteomes" id="UP001596443"/>
    </source>
</evidence>
<feature type="region of interest" description="Disordered" evidence="8">
    <location>
        <begin position="179"/>
        <end position="209"/>
    </location>
</feature>
<dbReference type="Pfam" id="PF03167">
    <property type="entry name" value="UDG"/>
    <property type="match status" value="1"/>
</dbReference>
<dbReference type="GeneID" id="81208388"/>
<dbReference type="Gene3D" id="3.40.470.10">
    <property type="entry name" value="Uracil-DNA glycosylase-like domain"/>
    <property type="match status" value="1"/>
</dbReference>
<dbReference type="PANTHER" id="PTHR33693">
    <property type="entry name" value="TYPE-5 URACIL-DNA GLYCOSYLASE"/>
    <property type="match status" value="1"/>
</dbReference>
<keyword evidence="4" id="KW-0378">Hydrolase</keyword>
<evidence type="ECO:0000256" key="1">
    <source>
        <dbReference type="ARBA" id="ARBA00022485"/>
    </source>
</evidence>
<dbReference type="AlphaFoldDB" id="A0ABD5TD66"/>
<comment type="caution">
    <text evidence="10">The sequence shown here is derived from an EMBL/GenBank/DDBJ whole genome shotgun (WGS) entry which is preliminary data.</text>
</comment>
<keyword evidence="3" id="KW-0227">DNA damage</keyword>
<dbReference type="RefSeq" id="WP_284062221.1">
    <property type="nucleotide sequence ID" value="NZ_CP126158.1"/>
</dbReference>
<keyword evidence="6" id="KW-0411">Iron-sulfur</keyword>
<reference evidence="10 11" key="1">
    <citation type="journal article" date="2019" name="Int. J. Syst. Evol. Microbiol.">
        <title>The Global Catalogue of Microorganisms (GCM) 10K type strain sequencing project: providing services to taxonomists for standard genome sequencing and annotation.</title>
        <authorList>
            <consortium name="The Broad Institute Genomics Platform"/>
            <consortium name="The Broad Institute Genome Sequencing Center for Infectious Disease"/>
            <person name="Wu L."/>
            <person name="Ma J."/>
        </authorList>
    </citation>
    <scope>NUCLEOTIDE SEQUENCE [LARGE SCALE GENOMIC DNA]</scope>
    <source>
        <strain evidence="10 11">SYNS20</strain>
    </source>
</reference>